<dbReference type="PANTHER" id="PTHR33973:SF4">
    <property type="entry name" value="OS07G0153300 PROTEIN"/>
    <property type="match status" value="1"/>
</dbReference>
<sequence length="276" mass="31474">MMNSCLYPGTVMHHRFKPRVHRFVYRVTAWLFDLDELAVLDQQLTGFSYNAPNLFSLCDADHGLEPGQSLRDFADEINARHGLPRPARVELLCYPRILGYAFNPLAIYFCYDAAGQLQATLHQVSNTFGQRHLYVIPAEPSRQQGVRYQQADKVFYVSPFIDMDCRYRFRILPPAERVSVAIRQTDPEGVLLHAVFSAERQPLSQSGLWRQFLAMPLMTVKVMAAIHWEALRLWLKGVRLVPRPPQRAARITLGRMLDASATLTPAISPGLKKELP</sequence>
<dbReference type="OrthoDB" id="9778801at2"/>
<dbReference type="EMBL" id="PRLP01000024">
    <property type="protein sequence ID" value="PPC77856.1"/>
    <property type="molecule type" value="Genomic_DNA"/>
</dbReference>
<evidence type="ECO:0000313" key="1">
    <source>
        <dbReference type="EMBL" id="PPC77856.1"/>
    </source>
</evidence>
<name>A0A2S5KUC1_9PROT</name>
<dbReference type="InterPro" id="IPR010775">
    <property type="entry name" value="DUF1365"/>
</dbReference>
<dbReference type="PANTHER" id="PTHR33973">
    <property type="entry name" value="OS07G0153300 PROTEIN"/>
    <property type="match status" value="1"/>
</dbReference>
<dbReference type="AlphaFoldDB" id="A0A2S5KUC1"/>
<proteinExistence type="predicted"/>
<comment type="caution">
    <text evidence="1">The sequence shown here is derived from an EMBL/GenBank/DDBJ whole genome shotgun (WGS) entry which is preliminary data.</text>
</comment>
<organism evidence="1 2">
    <name type="scientific">Proteobacteria bacterium 228</name>
    <dbReference type="NCBI Taxonomy" id="2083153"/>
    <lineage>
        <taxon>Bacteria</taxon>
        <taxon>Pseudomonadati</taxon>
        <taxon>Pseudomonadota</taxon>
    </lineage>
</organism>
<accession>A0A2S5KUC1</accession>
<dbReference type="Pfam" id="PF07103">
    <property type="entry name" value="DUF1365"/>
    <property type="match status" value="1"/>
</dbReference>
<reference evidence="1 2" key="1">
    <citation type="submission" date="2018-02" db="EMBL/GenBank/DDBJ databases">
        <title>novel marine gammaproteobacteria from coastal saline agro ecosystem.</title>
        <authorList>
            <person name="Krishnan R."/>
            <person name="Ramesh Kumar N."/>
        </authorList>
    </citation>
    <scope>NUCLEOTIDE SEQUENCE [LARGE SCALE GENOMIC DNA]</scope>
    <source>
        <strain evidence="1 2">228</strain>
    </source>
</reference>
<dbReference type="Proteomes" id="UP000238196">
    <property type="component" value="Unassembled WGS sequence"/>
</dbReference>
<gene>
    <name evidence="1" type="ORF">C4K68_08070</name>
</gene>
<protein>
    <submittedName>
        <fullName evidence="1">DUF1365 domain-containing protein</fullName>
    </submittedName>
</protein>
<evidence type="ECO:0000313" key="2">
    <source>
        <dbReference type="Proteomes" id="UP000238196"/>
    </source>
</evidence>